<dbReference type="GO" id="GO:0016787">
    <property type="term" value="F:hydrolase activity"/>
    <property type="evidence" value="ECO:0007669"/>
    <property type="project" value="InterPro"/>
</dbReference>
<gene>
    <name evidence="2" type="ORF">PAT3040_06555</name>
</gene>
<accession>A0A2R5F5P9</accession>
<comment type="caution">
    <text evidence="2">The sequence shown here is derived from an EMBL/GenBank/DDBJ whole genome shotgun (WGS) entry which is preliminary data.</text>
</comment>
<dbReference type="InterPro" id="IPR032466">
    <property type="entry name" value="Metal_Hydrolase"/>
</dbReference>
<feature type="domain" description="Amidohydrolase-related" evidence="1">
    <location>
        <begin position="68"/>
        <end position="257"/>
    </location>
</feature>
<dbReference type="AlphaFoldDB" id="A0A2R5F5P9"/>
<evidence type="ECO:0000313" key="2">
    <source>
        <dbReference type="EMBL" id="GBG11711.1"/>
    </source>
</evidence>
<organism evidence="2 3">
    <name type="scientific">Paenibacillus agaridevorans</name>
    <dbReference type="NCBI Taxonomy" id="171404"/>
    <lineage>
        <taxon>Bacteria</taxon>
        <taxon>Bacillati</taxon>
        <taxon>Bacillota</taxon>
        <taxon>Bacilli</taxon>
        <taxon>Bacillales</taxon>
        <taxon>Paenibacillaceae</taxon>
        <taxon>Paenibacillus</taxon>
    </lineage>
</organism>
<dbReference type="SUPFAM" id="SSF51556">
    <property type="entry name" value="Metallo-dependent hydrolases"/>
    <property type="match status" value="1"/>
</dbReference>
<dbReference type="RefSeq" id="WP_108995949.1">
    <property type="nucleotide sequence ID" value="NZ_BDQX01000430.1"/>
</dbReference>
<proteinExistence type="predicted"/>
<evidence type="ECO:0000259" key="1">
    <source>
        <dbReference type="Pfam" id="PF04909"/>
    </source>
</evidence>
<protein>
    <recommendedName>
        <fullName evidence="1">Amidohydrolase-related domain-containing protein</fullName>
    </recommendedName>
</protein>
<dbReference type="Gene3D" id="3.20.20.140">
    <property type="entry name" value="Metal-dependent hydrolases"/>
    <property type="match status" value="1"/>
</dbReference>
<dbReference type="Proteomes" id="UP000245202">
    <property type="component" value="Unassembled WGS sequence"/>
</dbReference>
<evidence type="ECO:0000313" key="3">
    <source>
        <dbReference type="Proteomes" id="UP000245202"/>
    </source>
</evidence>
<name>A0A2R5F5P9_9BACL</name>
<keyword evidence="3" id="KW-1185">Reference proteome</keyword>
<dbReference type="EMBL" id="BDQX01000430">
    <property type="protein sequence ID" value="GBG11711.1"/>
    <property type="molecule type" value="Genomic_DNA"/>
</dbReference>
<reference evidence="2 3" key="1">
    <citation type="submission" date="2017-08" db="EMBL/GenBank/DDBJ databases">
        <title>Substantial Increase in Enzyme Production by Combined Drug-Resistance Mutations in Paenibacillus agaridevorans.</title>
        <authorList>
            <person name="Tanaka Y."/>
            <person name="Funane K."/>
            <person name="Hosaka T."/>
            <person name="Shiwa Y."/>
            <person name="Fujita N."/>
            <person name="Miyazaki T."/>
            <person name="Yoshikawa H."/>
            <person name="Murakami K."/>
            <person name="Kasahara K."/>
            <person name="Inaoka T."/>
            <person name="Hiraga Y."/>
            <person name="Ochi K."/>
        </authorList>
    </citation>
    <scope>NUCLEOTIDE SEQUENCE [LARGE SCALE GENOMIC DNA]</scope>
    <source>
        <strain evidence="2 3">T-3040</strain>
    </source>
</reference>
<dbReference type="Pfam" id="PF04909">
    <property type="entry name" value="Amidohydro_2"/>
    <property type="match status" value="1"/>
</dbReference>
<dbReference type="InterPro" id="IPR006680">
    <property type="entry name" value="Amidohydro-rel"/>
</dbReference>
<sequence>MRFIDASCAIGYRTVNYEIVNHERFYVQERVKQARDGRELIEELDFCGIDQAVISHNAMIDVDPGYGNKLAAAEAAGSGDRLLPSWAIAPPVTEPEYAPSALFPAMQAAGVKLLRAYPARNRYMLGRVAMDPLLGEISSLRIPLYLSPSEGWEPIYQVLQEYPDLTVILTNYGLWSHARLTFPLLRAYPNFYIETGDMQTAGEIREICRLFGPERLLFGSGFPSNAIGGPLAALRGSGISEEAMSAIASGNLLRLLGEVVL</sequence>